<dbReference type="GO" id="GO:0004660">
    <property type="term" value="F:protein farnesyltransferase activity"/>
    <property type="evidence" value="ECO:0007669"/>
    <property type="project" value="UniProtKB-EC"/>
</dbReference>
<dbReference type="GO" id="GO:0004662">
    <property type="term" value="F:CAAX-protein geranylgeranyltransferase activity"/>
    <property type="evidence" value="ECO:0007669"/>
    <property type="project" value="UniProtKB-EC"/>
</dbReference>
<evidence type="ECO:0000256" key="1">
    <source>
        <dbReference type="ARBA" id="ARBA00001946"/>
    </source>
</evidence>
<dbReference type="STRING" id="6183.A0A5K4F241"/>
<dbReference type="PANTHER" id="PTHR11129:SF1">
    <property type="entry name" value="PROTEIN FARNESYLTRANSFERASE_GERANYLGERANYLTRANSFERASE TYPE-1 SUBUNIT ALPHA"/>
    <property type="match status" value="1"/>
</dbReference>
<evidence type="ECO:0000256" key="10">
    <source>
        <dbReference type="ARBA" id="ARBA00041392"/>
    </source>
</evidence>
<comment type="similarity">
    <text evidence="2">Belongs to the protein prenyltransferase subunit alpha family.</text>
</comment>
<evidence type="ECO:0000256" key="3">
    <source>
        <dbReference type="ARBA" id="ARBA00012700"/>
    </source>
</evidence>
<evidence type="ECO:0000256" key="5">
    <source>
        <dbReference type="ARBA" id="ARBA00022602"/>
    </source>
</evidence>
<dbReference type="SUPFAM" id="SSF48439">
    <property type="entry name" value="Protein prenylyltransferase"/>
    <property type="match status" value="1"/>
</dbReference>
<dbReference type="GO" id="GO:0005953">
    <property type="term" value="C:CAAX-protein geranylgeranyltransferase complex"/>
    <property type="evidence" value="ECO:0007669"/>
    <property type="project" value="TreeGrafter"/>
</dbReference>
<dbReference type="EC" id="2.5.1.59" evidence="3"/>
<keyword evidence="6" id="KW-0808">Transferase</keyword>
<evidence type="ECO:0000256" key="4">
    <source>
        <dbReference type="ARBA" id="ARBA00012702"/>
    </source>
</evidence>
<evidence type="ECO:0000256" key="11">
    <source>
        <dbReference type="ARBA" id="ARBA00042436"/>
    </source>
</evidence>
<dbReference type="AlphaFoldDB" id="A0A5K4F241"/>
<dbReference type="GO" id="GO:0005965">
    <property type="term" value="C:protein farnesyltransferase complex"/>
    <property type="evidence" value="ECO:0007669"/>
    <property type="project" value="TreeGrafter"/>
</dbReference>
<evidence type="ECO:0000256" key="8">
    <source>
        <dbReference type="ARBA" id="ARBA00022842"/>
    </source>
</evidence>
<dbReference type="PROSITE" id="PS51147">
    <property type="entry name" value="PFTA"/>
    <property type="match status" value="4"/>
</dbReference>
<dbReference type="EC" id="2.5.1.58" evidence="4"/>
<reference evidence="14" key="1">
    <citation type="submission" date="2019-11" db="UniProtKB">
        <authorList>
            <consortium name="WormBaseParasite"/>
        </authorList>
    </citation>
    <scope>IDENTIFICATION</scope>
    <source>
        <strain evidence="14">Puerto Rican</strain>
    </source>
</reference>
<proteinExistence type="inferred from homology"/>
<evidence type="ECO:0000256" key="9">
    <source>
        <dbReference type="ARBA" id="ARBA00040965"/>
    </source>
</evidence>
<organism evidence="14">
    <name type="scientific">Schistosoma mansoni</name>
    <name type="common">Blood fluke</name>
    <dbReference type="NCBI Taxonomy" id="6183"/>
    <lineage>
        <taxon>Eukaryota</taxon>
        <taxon>Metazoa</taxon>
        <taxon>Spiralia</taxon>
        <taxon>Lophotrochozoa</taxon>
        <taxon>Platyhelminthes</taxon>
        <taxon>Trematoda</taxon>
        <taxon>Digenea</taxon>
        <taxon>Strigeidida</taxon>
        <taxon>Schistosomatoidea</taxon>
        <taxon>Schistosomatidae</taxon>
        <taxon>Schistosoma</taxon>
    </lineage>
</organism>
<dbReference type="InterPro" id="IPR002088">
    <property type="entry name" value="Prenyl_trans_a"/>
</dbReference>
<dbReference type="InParanoid" id="A0A5K4F241"/>
<dbReference type="WBParaSite" id="Smp_304360.2">
    <property type="protein sequence ID" value="Smp_304360.2"/>
    <property type="gene ID" value="Smp_304360"/>
</dbReference>
<comment type="cofactor">
    <cofactor evidence="1">
        <name>Mg(2+)</name>
        <dbReference type="ChEBI" id="CHEBI:18420"/>
    </cofactor>
</comment>
<accession>A0A5K4F241</accession>
<dbReference type="ExpressionAtlas" id="A0A5K4F241">
    <property type="expression patterns" value="baseline"/>
</dbReference>
<dbReference type="Gene3D" id="1.25.40.120">
    <property type="entry name" value="Protein prenylyltransferase"/>
    <property type="match status" value="1"/>
</dbReference>
<evidence type="ECO:0000256" key="6">
    <source>
        <dbReference type="ARBA" id="ARBA00022679"/>
    </source>
</evidence>
<dbReference type="Pfam" id="PF01239">
    <property type="entry name" value="PPTA"/>
    <property type="match status" value="5"/>
</dbReference>
<keyword evidence="8" id="KW-0460">Magnesium</keyword>
<sequence>MIIKTPWVILLQPMSTREKYVFYKDRQEWDDVSPIPQDDGGRNIVNIAYSEEFVDAHDYFRAALMKDERSERTLSLTSDILLFNPANYTAWEYRRRIIEEISSDLNGELRFVGELIEDYSKNYQLWHHRQWVIEKVSQQNQNDSSFITHLSSEELDFVGFVISDDPKNYHAWQHRRWIITFFKVPVEKELAFTEQMLLNDVYNNSAWNHRYYIVMCDEGLSSTVLQREIDFVQKRIFFAPNNESSWNYFYGLLMPIVHGKKHIHNSPCKPLADQNLNNKQNIISGLQIMRKFAEELIASDQIAGDCLAPLSFLVEVYADCLESYFTEKPGSTCETHSSLNAVGLTIDDSNNASSDPKEIFDQAVNLCERLAREVDRIRCNYWQYRARQLMCFAKKVNLIPEITIP</sequence>
<keyword evidence="5" id="KW-0637">Prenyltransferase</keyword>
<evidence type="ECO:0000256" key="7">
    <source>
        <dbReference type="ARBA" id="ARBA00022737"/>
    </source>
</evidence>
<dbReference type="PANTHER" id="PTHR11129">
    <property type="entry name" value="PROTEIN FARNESYLTRANSFERASE ALPHA SUBUNIT/RAB GERANYLGERANYL TRANSFERASE ALPHA SUBUNIT"/>
    <property type="match status" value="1"/>
</dbReference>
<evidence type="ECO:0000256" key="2">
    <source>
        <dbReference type="ARBA" id="ARBA00006734"/>
    </source>
</evidence>
<name>A0A5K4F241_SCHMA</name>
<evidence type="ECO:0000256" key="12">
    <source>
        <dbReference type="ARBA" id="ARBA00043086"/>
    </source>
</evidence>
<evidence type="ECO:0000313" key="14">
    <source>
        <dbReference type="WBParaSite" id="Smp_304360.2"/>
    </source>
</evidence>
<protein>
    <recommendedName>
        <fullName evidence="9">Protein farnesyltransferase/geranylgeranyltransferase type-1 subunit alpha</fullName>
        <ecNumber evidence="4">2.5.1.58</ecNumber>
        <ecNumber evidence="3">2.5.1.59</ecNumber>
    </recommendedName>
    <alternativeName>
        <fullName evidence="12">CAAX farnesyltransferase subunit alpha</fullName>
    </alternativeName>
    <alternativeName>
        <fullName evidence="11">FTase-alpha</fullName>
    </alternativeName>
    <alternativeName>
        <fullName evidence="10">Ras proteins prenyltransferase subunit alpha</fullName>
    </alternativeName>
    <alternativeName>
        <fullName evidence="13">Type I protein geranyl-geranyltransferase subunit alpha</fullName>
    </alternativeName>
</protein>
<keyword evidence="7" id="KW-0677">Repeat</keyword>
<evidence type="ECO:0000256" key="13">
    <source>
        <dbReference type="ARBA" id="ARBA00043219"/>
    </source>
</evidence>